<evidence type="ECO:0000313" key="1">
    <source>
        <dbReference type="EMBL" id="MDE5415486.1"/>
    </source>
</evidence>
<organism evidence="1 2">
    <name type="scientific">Alkalihalobacterium chitinilyticum</name>
    <dbReference type="NCBI Taxonomy" id="2980103"/>
    <lineage>
        <taxon>Bacteria</taxon>
        <taxon>Bacillati</taxon>
        <taxon>Bacillota</taxon>
        <taxon>Bacilli</taxon>
        <taxon>Bacillales</taxon>
        <taxon>Bacillaceae</taxon>
        <taxon>Alkalihalobacterium</taxon>
    </lineage>
</organism>
<reference evidence="1" key="1">
    <citation type="submission" date="2024-05" db="EMBL/GenBank/DDBJ databases">
        <title>Alkalihalobacillus sp. strain MEB203 novel alkaliphilic bacterium from Lonar Lake, India.</title>
        <authorList>
            <person name="Joshi A."/>
            <person name="Thite S."/>
            <person name="Mengade P."/>
        </authorList>
    </citation>
    <scope>NUCLEOTIDE SEQUENCE</scope>
    <source>
        <strain evidence="1">MEB 203</strain>
    </source>
</reference>
<name>A0ABT5VJW1_9BACI</name>
<comment type="caution">
    <text evidence="1">The sequence shown here is derived from an EMBL/GenBank/DDBJ whole genome shotgun (WGS) entry which is preliminary data.</text>
</comment>
<dbReference type="RefSeq" id="WP_275120088.1">
    <property type="nucleotide sequence ID" value="NZ_JAOTPO010000016.1"/>
</dbReference>
<accession>A0ABT5VJW1</accession>
<evidence type="ECO:0000313" key="2">
    <source>
        <dbReference type="Proteomes" id="UP001148125"/>
    </source>
</evidence>
<gene>
    <name evidence="1" type="ORF">N7Z68_19160</name>
</gene>
<keyword evidence="2" id="KW-1185">Reference proteome</keyword>
<dbReference type="Proteomes" id="UP001148125">
    <property type="component" value="Unassembled WGS sequence"/>
</dbReference>
<sequence length="95" mass="10932">MALIGNTATLRVEFSNESGFRYDVQEVTLTIYDERKRAILTVPQADLEQQGVGVFQYDYVVPEGATPYYYEFSGVFEGKWLTGRRPLLREWTQGV</sequence>
<protein>
    <submittedName>
        <fullName evidence="1">Uncharacterized protein</fullName>
    </submittedName>
</protein>
<dbReference type="EMBL" id="JAOTPO010000016">
    <property type="protein sequence ID" value="MDE5415486.1"/>
    <property type="molecule type" value="Genomic_DNA"/>
</dbReference>
<proteinExistence type="predicted"/>